<name>A0A926EPE3_9FIRM</name>
<gene>
    <name evidence="2" type="ORF">H8707_03305</name>
</gene>
<feature type="transmembrane region" description="Helical" evidence="1">
    <location>
        <begin position="76"/>
        <end position="96"/>
    </location>
</feature>
<dbReference type="RefSeq" id="WP_262428739.1">
    <property type="nucleotide sequence ID" value="NZ_JACRTG010000008.1"/>
</dbReference>
<reference evidence="2" key="1">
    <citation type="submission" date="2020-08" db="EMBL/GenBank/DDBJ databases">
        <title>Genome public.</title>
        <authorList>
            <person name="Liu C."/>
            <person name="Sun Q."/>
        </authorList>
    </citation>
    <scope>NUCLEOTIDE SEQUENCE</scope>
    <source>
        <strain evidence="2">BX21</strain>
    </source>
</reference>
<organism evidence="2 3">
    <name type="scientific">Paratissierella segnis</name>
    <dbReference type="NCBI Taxonomy" id="2763679"/>
    <lineage>
        <taxon>Bacteria</taxon>
        <taxon>Bacillati</taxon>
        <taxon>Bacillota</taxon>
        <taxon>Tissierellia</taxon>
        <taxon>Tissierellales</taxon>
        <taxon>Tissierellaceae</taxon>
        <taxon>Paratissierella</taxon>
    </lineage>
</organism>
<feature type="transmembrane region" description="Helical" evidence="1">
    <location>
        <begin position="108"/>
        <end position="127"/>
    </location>
</feature>
<evidence type="ECO:0000256" key="1">
    <source>
        <dbReference type="SAM" id="Phobius"/>
    </source>
</evidence>
<keyword evidence="1" id="KW-0472">Membrane</keyword>
<keyword evidence="1" id="KW-1133">Transmembrane helix</keyword>
<sequence length="228" mass="26743">MQIVQRIIVPITYISYLTIIFLIGRYMHTNSPGNWYYKVFGNLSYCLGIADAIYLIPRLYAILTTGIEDNLKVIGWGRLGYSITITLFFIVLYNAYNIRFHKKRNKRLDYTIYILSFIRIFICLLPGNDWFELNTSKTYAIIRLIPLGLMGLLLIMVTFLHGRKFNDKKYKIVPVGIFFSILFLEPIALVPGDQNKIFIFTILRTISLLWIIILGYKELREKNVLSRY</sequence>
<feature type="transmembrane region" description="Helical" evidence="1">
    <location>
        <begin position="6"/>
        <end position="23"/>
    </location>
</feature>
<dbReference type="Proteomes" id="UP000601171">
    <property type="component" value="Unassembled WGS sequence"/>
</dbReference>
<evidence type="ECO:0000313" key="2">
    <source>
        <dbReference type="EMBL" id="MBC8587268.1"/>
    </source>
</evidence>
<protein>
    <submittedName>
        <fullName evidence="2">Uncharacterized protein</fullName>
    </submittedName>
</protein>
<feature type="transmembrane region" description="Helical" evidence="1">
    <location>
        <begin position="139"/>
        <end position="160"/>
    </location>
</feature>
<proteinExistence type="predicted"/>
<dbReference type="AlphaFoldDB" id="A0A926EPE3"/>
<evidence type="ECO:0000313" key="3">
    <source>
        <dbReference type="Proteomes" id="UP000601171"/>
    </source>
</evidence>
<accession>A0A926EPE3</accession>
<feature type="transmembrane region" description="Helical" evidence="1">
    <location>
        <begin position="172"/>
        <end position="191"/>
    </location>
</feature>
<keyword evidence="3" id="KW-1185">Reference proteome</keyword>
<feature type="transmembrane region" description="Helical" evidence="1">
    <location>
        <begin position="197"/>
        <end position="216"/>
    </location>
</feature>
<comment type="caution">
    <text evidence="2">The sequence shown here is derived from an EMBL/GenBank/DDBJ whole genome shotgun (WGS) entry which is preliminary data.</text>
</comment>
<feature type="transmembrane region" description="Helical" evidence="1">
    <location>
        <begin position="35"/>
        <end position="56"/>
    </location>
</feature>
<dbReference type="EMBL" id="JACRTG010000008">
    <property type="protein sequence ID" value="MBC8587268.1"/>
    <property type="molecule type" value="Genomic_DNA"/>
</dbReference>
<keyword evidence="1" id="KW-0812">Transmembrane</keyword>